<evidence type="ECO:0000313" key="1">
    <source>
        <dbReference type="EMBL" id="KYN18588.1"/>
    </source>
</evidence>
<dbReference type="Proteomes" id="UP000078492">
    <property type="component" value="Unassembled WGS sequence"/>
</dbReference>
<evidence type="ECO:0000313" key="2">
    <source>
        <dbReference type="Proteomes" id="UP000078492"/>
    </source>
</evidence>
<organism evidence="1 2">
    <name type="scientific">Trachymyrmex cornetzi</name>
    <dbReference type="NCBI Taxonomy" id="471704"/>
    <lineage>
        <taxon>Eukaryota</taxon>
        <taxon>Metazoa</taxon>
        <taxon>Ecdysozoa</taxon>
        <taxon>Arthropoda</taxon>
        <taxon>Hexapoda</taxon>
        <taxon>Insecta</taxon>
        <taxon>Pterygota</taxon>
        <taxon>Neoptera</taxon>
        <taxon>Endopterygota</taxon>
        <taxon>Hymenoptera</taxon>
        <taxon>Apocrita</taxon>
        <taxon>Aculeata</taxon>
        <taxon>Formicoidea</taxon>
        <taxon>Formicidae</taxon>
        <taxon>Myrmicinae</taxon>
        <taxon>Trachymyrmex</taxon>
    </lineage>
</organism>
<gene>
    <name evidence="1" type="ORF">ALC57_09103</name>
</gene>
<reference evidence="1 2" key="1">
    <citation type="submission" date="2015-09" db="EMBL/GenBank/DDBJ databases">
        <title>Trachymyrmex cornetzi WGS genome.</title>
        <authorList>
            <person name="Nygaard S."/>
            <person name="Hu H."/>
            <person name="Boomsma J."/>
            <person name="Zhang G."/>
        </authorList>
    </citation>
    <scope>NUCLEOTIDE SEQUENCE [LARGE SCALE GENOMIC DNA]</scope>
    <source>
        <strain evidence="1">Tcor2-1</strain>
        <tissue evidence="1">Whole body</tissue>
    </source>
</reference>
<keyword evidence="2" id="KW-1185">Reference proteome</keyword>
<proteinExistence type="predicted"/>
<name>A0A151J5V4_9HYME</name>
<sequence>MSSEPVITQFLRGTNFAVRTGKSHTSNVFTRVCVSWFQILTWPWYSEQSIHGSVGWRSTLFTLSDLAVSFRLMSNLRG</sequence>
<accession>A0A151J5V4</accession>
<protein>
    <submittedName>
        <fullName evidence="1">Uncharacterized protein</fullName>
    </submittedName>
</protein>
<dbReference type="AlphaFoldDB" id="A0A151J5V4"/>
<dbReference type="EMBL" id="KQ979935">
    <property type="protein sequence ID" value="KYN18588.1"/>
    <property type="molecule type" value="Genomic_DNA"/>
</dbReference>